<name>A0ABV3PGB0_9HYPH</name>
<reference evidence="9 11" key="2">
    <citation type="submission" date="2024-09" db="EMBL/GenBank/DDBJ databases">
        <title>Description of Labrys sedimenti sp. nov., isolated from a diclofenac-degrading enrichment culture, and genome-based reclassification of Labrys portucalensis as a later heterotypic synonym of Labrys neptuniae.</title>
        <authorList>
            <person name="Tancsics A."/>
            <person name="Csepanyi A."/>
        </authorList>
    </citation>
    <scope>NUCLEOTIDE SEQUENCE [LARGE SCALE GENOMIC DNA]</scope>
    <source>
        <strain evidence="9 11">LMG 23412</strain>
    </source>
</reference>
<dbReference type="Pfam" id="PF09349">
    <property type="entry name" value="OHCU_decarbox"/>
    <property type="match status" value="1"/>
</dbReference>
<evidence type="ECO:0000313" key="8">
    <source>
        <dbReference type="EMBL" id="MEW9304649.1"/>
    </source>
</evidence>
<evidence type="ECO:0000256" key="4">
    <source>
        <dbReference type="ARBA" id="ARBA00022631"/>
    </source>
</evidence>
<organism evidence="8 10">
    <name type="scientific">Labrys neptuniae</name>
    <dbReference type="NCBI Taxonomy" id="376174"/>
    <lineage>
        <taxon>Bacteria</taxon>
        <taxon>Pseudomonadati</taxon>
        <taxon>Pseudomonadota</taxon>
        <taxon>Alphaproteobacteria</taxon>
        <taxon>Hyphomicrobiales</taxon>
        <taxon>Xanthobacteraceae</taxon>
        <taxon>Labrys</taxon>
    </lineage>
</organism>
<comment type="pathway">
    <text evidence="2">Purine metabolism; urate degradation; (S)-allantoin from urate: step 3/3.</text>
</comment>
<dbReference type="GO" id="GO:0051997">
    <property type="term" value="F:2-oxo-4-hydroxy-4-carboxy-5-ureidoimidazoline decarboxylase activity"/>
    <property type="evidence" value="ECO:0007669"/>
    <property type="project" value="UniProtKB-EC"/>
</dbReference>
<evidence type="ECO:0000313" key="10">
    <source>
        <dbReference type="Proteomes" id="UP001555786"/>
    </source>
</evidence>
<dbReference type="PANTHER" id="PTHR43466:SF1">
    <property type="entry name" value="2-OXO-4-HYDROXY-4-CARBOXY-5-UREIDOIMIDAZOLINE DECARBOXYLASE-RELATED"/>
    <property type="match status" value="1"/>
</dbReference>
<accession>A0ABV3PGB0</accession>
<dbReference type="EMBL" id="JBFNQD010000001">
    <property type="protein sequence ID" value="MEW9304649.1"/>
    <property type="molecule type" value="Genomic_DNA"/>
</dbReference>
<evidence type="ECO:0000256" key="3">
    <source>
        <dbReference type="ARBA" id="ARBA00012257"/>
    </source>
</evidence>
<dbReference type="NCBIfam" id="TIGR03164">
    <property type="entry name" value="UHCUDC"/>
    <property type="match status" value="1"/>
</dbReference>
<comment type="catalytic activity">
    <reaction evidence="1">
        <text>5-hydroxy-2-oxo-4-ureido-2,5-dihydro-1H-imidazole-5-carboxylate + H(+) = (S)-allantoin + CO2</text>
        <dbReference type="Rhea" id="RHEA:26301"/>
        <dbReference type="ChEBI" id="CHEBI:15378"/>
        <dbReference type="ChEBI" id="CHEBI:15678"/>
        <dbReference type="ChEBI" id="CHEBI:16526"/>
        <dbReference type="ChEBI" id="CHEBI:58639"/>
        <dbReference type="EC" id="4.1.1.97"/>
    </reaction>
</comment>
<dbReference type="PANTHER" id="PTHR43466">
    <property type="entry name" value="2-OXO-4-HYDROXY-4-CARBOXY-5-UREIDOIMIDAZOLINE DECARBOXYLASE-RELATED"/>
    <property type="match status" value="1"/>
</dbReference>
<dbReference type="InterPro" id="IPR018020">
    <property type="entry name" value="OHCU_decarboxylase"/>
</dbReference>
<dbReference type="SUPFAM" id="SSF158694">
    <property type="entry name" value="UraD-Like"/>
    <property type="match status" value="1"/>
</dbReference>
<dbReference type="EC" id="4.1.1.97" evidence="3"/>
<evidence type="ECO:0000256" key="6">
    <source>
        <dbReference type="ARBA" id="ARBA00023239"/>
    </source>
</evidence>
<protein>
    <recommendedName>
        <fullName evidence="3">2-oxo-4-hydroxy-4-carboxy-5-ureidoimidazoline decarboxylase</fullName>
        <ecNumber evidence="3">4.1.1.97</ecNumber>
    </recommendedName>
</protein>
<evidence type="ECO:0000256" key="2">
    <source>
        <dbReference type="ARBA" id="ARBA00004754"/>
    </source>
</evidence>
<dbReference type="EMBL" id="JBHGPK010000001">
    <property type="protein sequence ID" value="MFC2248617.1"/>
    <property type="molecule type" value="Genomic_DNA"/>
</dbReference>
<evidence type="ECO:0000259" key="7">
    <source>
        <dbReference type="Pfam" id="PF09349"/>
    </source>
</evidence>
<keyword evidence="5" id="KW-0210">Decarboxylase</keyword>
<dbReference type="RefSeq" id="WP_311934976.1">
    <property type="nucleotide sequence ID" value="NZ_JAVSCS010000012.1"/>
</dbReference>
<feature type="domain" description="Oxo-4-hydroxy-4-carboxy-5-ureidoimidazoline decarboxylase" evidence="7">
    <location>
        <begin position="8"/>
        <end position="164"/>
    </location>
</feature>
<keyword evidence="6 8" id="KW-0456">Lyase</keyword>
<comment type="caution">
    <text evidence="8">The sequence shown here is derived from an EMBL/GenBank/DDBJ whole genome shotgun (WGS) entry which is preliminary data.</text>
</comment>
<dbReference type="InterPro" id="IPR036778">
    <property type="entry name" value="OHCU_decarboxylase_sf"/>
</dbReference>
<evidence type="ECO:0000256" key="1">
    <source>
        <dbReference type="ARBA" id="ARBA00001163"/>
    </source>
</evidence>
<gene>
    <name evidence="8" type="primary">uraD</name>
    <name evidence="8" type="ORF">ABXS05_03820</name>
    <name evidence="9" type="ORF">ACETRX_03220</name>
</gene>
<dbReference type="InterPro" id="IPR017580">
    <property type="entry name" value="OHCU_decarboxylase-1"/>
</dbReference>
<evidence type="ECO:0000256" key="5">
    <source>
        <dbReference type="ARBA" id="ARBA00022793"/>
    </source>
</evidence>
<keyword evidence="4" id="KW-0659">Purine metabolism</keyword>
<evidence type="ECO:0000313" key="9">
    <source>
        <dbReference type="EMBL" id="MFC2248617.1"/>
    </source>
</evidence>
<reference evidence="8 10" key="1">
    <citation type="submission" date="2024-07" db="EMBL/GenBank/DDBJ databases">
        <title>Description of Labrys sedimenti sp. nov., isolated from a diclofenac-degrading enrichment culture.</title>
        <authorList>
            <person name="Tancsics A."/>
            <person name="Csepanyi A."/>
        </authorList>
    </citation>
    <scope>NUCLEOTIDE SEQUENCE [LARGE SCALE GENOMIC DNA]</scope>
    <source>
        <strain evidence="8 10">LMG 23578</strain>
    </source>
</reference>
<keyword evidence="10" id="KW-1185">Reference proteome</keyword>
<dbReference type="Proteomes" id="UP001555786">
    <property type="component" value="Unassembled WGS sequence"/>
</dbReference>
<sequence length="179" mass="20238">MIDLMSLNAASREAFTTRLGPVFENSRWVAEAVWSRRPFDTIENLHAAMMAVVLGQDEASIAAFLNAHPDLAGREAKQGTMTAESVEEQGTAGLDRLSASEVTEMDELNRKYRARHGFPFIVCVRHYTKVGIFAEFRHRIARRSDDERREALRQIGFISRYRLDALFHREAMQAVAPAA</sequence>
<proteinExistence type="predicted"/>
<evidence type="ECO:0000313" key="11">
    <source>
        <dbReference type="Proteomes" id="UP001595190"/>
    </source>
</evidence>
<dbReference type="Gene3D" id="1.10.3330.10">
    <property type="entry name" value="Oxo-4-hydroxy-4-carboxy-5-ureidoimidazoline decarboxylase"/>
    <property type="match status" value="1"/>
</dbReference>
<dbReference type="Proteomes" id="UP001595190">
    <property type="component" value="Unassembled WGS sequence"/>
</dbReference>